<sequence length="123" mass="13753">MFVVVGLVTLAEHPSGVEDGAKLKEKERGRLFLCSGDGIHQPNIDCESVFPKPRVLSALTLSGIRWPHSHRPGICHQDQTWDALIGVFSLFYSIIRILYQKSRGRRLGIEPLMLVDASDLQDT</sequence>
<evidence type="ECO:0000313" key="2">
    <source>
        <dbReference type="Proteomes" id="UP000074866"/>
    </source>
</evidence>
<accession>A0ACC4ZUY0</accession>
<organism evidence="1 2">
    <name type="scientific">Paenibacillus jamilae</name>
    <dbReference type="NCBI Taxonomy" id="114136"/>
    <lineage>
        <taxon>Bacteria</taxon>
        <taxon>Bacillati</taxon>
        <taxon>Bacillota</taxon>
        <taxon>Bacilli</taxon>
        <taxon>Bacillales</taxon>
        <taxon>Paenibacillaceae</taxon>
        <taxon>Paenibacillus</taxon>
    </lineage>
</organism>
<evidence type="ECO:0000313" key="1">
    <source>
        <dbReference type="EMBL" id="KTS82227.1"/>
    </source>
</evidence>
<dbReference type="Proteomes" id="UP000074866">
    <property type="component" value="Unassembled WGS sequence"/>
</dbReference>
<protein>
    <submittedName>
        <fullName evidence="1">Uncharacterized protein</fullName>
    </submittedName>
</protein>
<gene>
    <name evidence="1" type="ORF">NS115_12835</name>
</gene>
<name>A0ACC4ZUY0_9BACL</name>
<dbReference type="EMBL" id="LDRX01000053">
    <property type="protein sequence ID" value="KTS82227.1"/>
    <property type="molecule type" value="Genomic_DNA"/>
</dbReference>
<reference evidence="1 2" key="1">
    <citation type="journal article" date="2016" name="Front. Microbiol.">
        <title>Genomic Resource of Rice Seed Associated Bacteria.</title>
        <authorList>
            <person name="Midha S."/>
            <person name="Bansal K."/>
            <person name="Sharma S."/>
            <person name="Kumar N."/>
            <person name="Patil P.P."/>
            <person name="Chaudhry V."/>
            <person name="Patil P.B."/>
        </authorList>
    </citation>
    <scope>NUCLEOTIDE SEQUENCE [LARGE SCALE GENOMIC DNA]</scope>
    <source>
        <strain evidence="1 2">NS115</strain>
    </source>
</reference>
<keyword evidence="2" id="KW-1185">Reference proteome</keyword>
<comment type="caution">
    <text evidence="1">The sequence shown here is derived from an EMBL/GenBank/DDBJ whole genome shotgun (WGS) entry which is preliminary data.</text>
</comment>
<proteinExistence type="predicted"/>